<reference evidence="3" key="1">
    <citation type="journal article" date="2019" name="Int. J. Syst. Evol. Microbiol.">
        <title>The Global Catalogue of Microorganisms (GCM) 10K type strain sequencing project: providing services to taxonomists for standard genome sequencing and annotation.</title>
        <authorList>
            <consortium name="The Broad Institute Genomics Platform"/>
            <consortium name="The Broad Institute Genome Sequencing Center for Infectious Disease"/>
            <person name="Wu L."/>
            <person name="Ma J."/>
        </authorList>
    </citation>
    <scope>NUCLEOTIDE SEQUENCE [LARGE SCALE GENOMIC DNA]</scope>
    <source>
        <strain evidence="3">CCUG 60523</strain>
    </source>
</reference>
<feature type="transmembrane region" description="Helical" evidence="1">
    <location>
        <begin position="106"/>
        <end position="124"/>
    </location>
</feature>
<organism evidence="2 3">
    <name type="scientific">Algoriphagus namhaensis</name>
    <dbReference type="NCBI Taxonomy" id="915353"/>
    <lineage>
        <taxon>Bacteria</taxon>
        <taxon>Pseudomonadati</taxon>
        <taxon>Bacteroidota</taxon>
        <taxon>Cytophagia</taxon>
        <taxon>Cytophagales</taxon>
        <taxon>Cyclobacteriaceae</taxon>
        <taxon>Algoriphagus</taxon>
    </lineage>
</organism>
<gene>
    <name evidence="2" type="ORF">ACFOSV_00645</name>
</gene>
<dbReference type="EMBL" id="JBHRZS010000002">
    <property type="protein sequence ID" value="MFC3878661.1"/>
    <property type="molecule type" value="Genomic_DNA"/>
</dbReference>
<proteinExistence type="predicted"/>
<keyword evidence="1" id="KW-0472">Membrane</keyword>
<evidence type="ECO:0008006" key="4">
    <source>
        <dbReference type="Google" id="ProtNLM"/>
    </source>
</evidence>
<keyword evidence="1" id="KW-1133">Transmembrane helix</keyword>
<feature type="transmembrane region" description="Helical" evidence="1">
    <location>
        <begin position="7"/>
        <end position="28"/>
    </location>
</feature>
<comment type="caution">
    <text evidence="2">The sequence shown here is derived from an EMBL/GenBank/DDBJ whole genome shotgun (WGS) entry which is preliminary data.</text>
</comment>
<evidence type="ECO:0000313" key="3">
    <source>
        <dbReference type="Proteomes" id="UP001595805"/>
    </source>
</evidence>
<accession>A0ABV8AP91</accession>
<evidence type="ECO:0000256" key="1">
    <source>
        <dbReference type="SAM" id="Phobius"/>
    </source>
</evidence>
<sequence length="152" mass="17501">MKTPIQFGRFSLFIIYFWFGILKVIGISPAESLVENLFLQTFGTFIDFKIFCLGFGAFECVLGILWLFPKLTKIAFYLLIAHMISTFLPVLLLPEATWQTWFTPTLVGQYIIKNFALISLAWFIQATEKPQNEEVLSKTPKRSPLENLPEII</sequence>
<feature type="transmembrane region" description="Helical" evidence="1">
    <location>
        <begin position="48"/>
        <end position="68"/>
    </location>
</feature>
<evidence type="ECO:0000313" key="2">
    <source>
        <dbReference type="EMBL" id="MFC3878661.1"/>
    </source>
</evidence>
<keyword evidence="1" id="KW-0812">Transmembrane</keyword>
<dbReference type="Proteomes" id="UP001595805">
    <property type="component" value="Unassembled WGS sequence"/>
</dbReference>
<dbReference type="RefSeq" id="WP_377902333.1">
    <property type="nucleotide sequence ID" value="NZ_JBHRZS010000002.1"/>
</dbReference>
<protein>
    <recommendedName>
        <fullName evidence="4">Doxx family protein</fullName>
    </recommendedName>
</protein>
<keyword evidence="3" id="KW-1185">Reference proteome</keyword>
<feature type="transmembrane region" description="Helical" evidence="1">
    <location>
        <begin position="75"/>
        <end position="94"/>
    </location>
</feature>
<name>A0ABV8AP91_9BACT</name>